<accession>A0A6H2DR18</accession>
<dbReference type="GO" id="GO:0004674">
    <property type="term" value="F:protein serine/threonine kinase activity"/>
    <property type="evidence" value="ECO:0007669"/>
    <property type="project" value="TreeGrafter"/>
</dbReference>
<keyword evidence="9" id="KW-1185">Reference proteome</keyword>
<dbReference type="Proteomes" id="UP000501600">
    <property type="component" value="Chromosome"/>
</dbReference>
<dbReference type="RefSeq" id="WP_168820679.1">
    <property type="nucleotide sequence ID" value="NZ_CP051217.1"/>
</dbReference>
<keyword evidence="2 5" id="KW-0547">Nucleotide-binding</keyword>
<dbReference type="SUPFAM" id="SSF56112">
    <property type="entry name" value="Protein kinase-like (PK-like)"/>
    <property type="match status" value="1"/>
</dbReference>
<dbReference type="GO" id="GO:0005524">
    <property type="term" value="F:ATP binding"/>
    <property type="evidence" value="ECO:0007669"/>
    <property type="project" value="UniProtKB-UniRule"/>
</dbReference>
<feature type="domain" description="Protein kinase" evidence="7">
    <location>
        <begin position="81"/>
        <end position="337"/>
    </location>
</feature>
<evidence type="ECO:0000256" key="3">
    <source>
        <dbReference type="ARBA" id="ARBA00022777"/>
    </source>
</evidence>
<organism evidence="8 9">
    <name type="scientific">Parasphingorhabdus halotolerans</name>
    <dbReference type="NCBI Taxonomy" id="2725558"/>
    <lineage>
        <taxon>Bacteria</taxon>
        <taxon>Pseudomonadati</taxon>
        <taxon>Pseudomonadota</taxon>
        <taxon>Alphaproteobacteria</taxon>
        <taxon>Sphingomonadales</taxon>
        <taxon>Sphingomonadaceae</taxon>
        <taxon>Parasphingorhabdus</taxon>
    </lineage>
</organism>
<evidence type="ECO:0000313" key="8">
    <source>
        <dbReference type="EMBL" id="QJB70395.1"/>
    </source>
</evidence>
<evidence type="ECO:0000256" key="5">
    <source>
        <dbReference type="PROSITE-ProRule" id="PRU10141"/>
    </source>
</evidence>
<keyword evidence="6" id="KW-0812">Transmembrane</keyword>
<dbReference type="PANTHER" id="PTHR43289">
    <property type="entry name" value="MITOGEN-ACTIVATED PROTEIN KINASE KINASE KINASE 20-RELATED"/>
    <property type="match status" value="1"/>
</dbReference>
<dbReference type="InterPro" id="IPR000719">
    <property type="entry name" value="Prot_kinase_dom"/>
</dbReference>
<dbReference type="PROSITE" id="PS50011">
    <property type="entry name" value="PROTEIN_KINASE_DOM"/>
    <property type="match status" value="1"/>
</dbReference>
<evidence type="ECO:0000259" key="7">
    <source>
        <dbReference type="PROSITE" id="PS50011"/>
    </source>
</evidence>
<evidence type="ECO:0000256" key="4">
    <source>
        <dbReference type="ARBA" id="ARBA00022840"/>
    </source>
</evidence>
<proteinExistence type="predicted"/>
<dbReference type="PROSITE" id="PS00107">
    <property type="entry name" value="PROTEIN_KINASE_ATP"/>
    <property type="match status" value="1"/>
</dbReference>
<keyword evidence="6" id="KW-1133">Transmembrane helix</keyword>
<keyword evidence="1" id="KW-0808">Transferase</keyword>
<dbReference type="CDD" id="cd14014">
    <property type="entry name" value="STKc_PknB_like"/>
    <property type="match status" value="1"/>
</dbReference>
<evidence type="ECO:0000256" key="1">
    <source>
        <dbReference type="ARBA" id="ARBA00022679"/>
    </source>
</evidence>
<dbReference type="KEGG" id="phao:HF685_14905"/>
<reference evidence="8 9" key="1">
    <citation type="submission" date="2020-04" db="EMBL/GenBank/DDBJ databases">
        <title>Genome sequence for Sphingorhabdus sp. strain M1.</title>
        <authorList>
            <person name="Park S.-J."/>
        </authorList>
    </citation>
    <scope>NUCLEOTIDE SEQUENCE [LARGE SCALE GENOMIC DNA]</scope>
    <source>
        <strain evidence="8 9">JK6</strain>
    </source>
</reference>
<evidence type="ECO:0000313" key="9">
    <source>
        <dbReference type="Proteomes" id="UP000501600"/>
    </source>
</evidence>
<dbReference type="EMBL" id="CP051217">
    <property type="protein sequence ID" value="QJB70395.1"/>
    <property type="molecule type" value="Genomic_DNA"/>
</dbReference>
<dbReference type="AlphaFoldDB" id="A0A6H2DR18"/>
<dbReference type="PANTHER" id="PTHR43289:SF34">
    <property type="entry name" value="SERINE_THREONINE-PROTEIN KINASE YBDM-RELATED"/>
    <property type="match status" value="1"/>
</dbReference>
<dbReference type="SUPFAM" id="SSF48452">
    <property type="entry name" value="TPR-like"/>
    <property type="match status" value="2"/>
</dbReference>
<dbReference type="Gene3D" id="1.25.40.10">
    <property type="entry name" value="Tetratricopeptide repeat domain"/>
    <property type="match status" value="1"/>
</dbReference>
<dbReference type="InterPro" id="IPR011009">
    <property type="entry name" value="Kinase-like_dom_sf"/>
</dbReference>
<gene>
    <name evidence="8" type="ORF">HF685_14905</name>
</gene>
<dbReference type="InterPro" id="IPR017441">
    <property type="entry name" value="Protein_kinase_ATP_BS"/>
</dbReference>
<keyword evidence="4 5" id="KW-0067">ATP-binding</keyword>
<evidence type="ECO:0000256" key="2">
    <source>
        <dbReference type="ARBA" id="ARBA00022741"/>
    </source>
</evidence>
<protein>
    <submittedName>
        <fullName evidence="8">Protein kinase</fullName>
    </submittedName>
</protein>
<sequence length="785" mass="86655">MKRAIPAAIELAAMELLETAMEQPKASREEFIKNYLDAPDEVCQRALQLLTADHHSSAALRTGGAADHEYDEVLPKQIGAYRILRLLGRGGMGAVFLGERASDDFEHVVAIKVIKQALISESLIGRFRRERQILAQLNHPHIAHFYDGGETENGSPYIVMEYVDGIPVTTWIKQQNPDFDRRLRLFLQICDAVEFAHQHLVIHRDLTPSNVLVAEGDQAKLIDFGISRPQTAQGEDSAASTFSGLSLTPGFAAPERMAGVEANTLIDIFSLGSLLKALLGDEMPAELTAISEKAQEPDPAERYPTVSALKEAVIDWQEQRPVAAYSSSAWYRFRKFVRRERIIVGATAAISLALLGGIGGIGWAYNQAENARAEAEQRFRETRSIANIMMFEVYDTVNAVPGSTSARRLLAETAQKYLDTLAADPNAPDAVKLEAGLGYMRLADVIGGTGGGTLGLRDEALRNYGRSDEILTALHRANPASEANALALAELRFKRSGTMVHITEDYEAGIVFAQSIGKILDRDCADKDQCTLGRAKAFLAEGENFMWLEQPDTALANFDRALDAFRELGPAIRKTEDAIRTEAQVYRQKSKNYHFMDDKEKTVEQADIARKLLEGAIARGIASVAMERDLAGVEFMRGGTLDELGRTKEAIPALDTSYAIMQRLVAHDAQDLGSLRLLAIAGGQRALTLASAGRFGEAIENGRAMLAIRQQLSTDHPDQSGYFRDVAIQYKDLGDIYKRSGQQTEACRYFKLSVVQFEALDSRWEMSDFDRNRPYAYAQHASKNC</sequence>
<name>A0A6H2DR18_9SPHN</name>
<dbReference type="InterPro" id="IPR011990">
    <property type="entry name" value="TPR-like_helical_dom_sf"/>
</dbReference>
<dbReference type="Gene3D" id="1.10.510.10">
    <property type="entry name" value="Transferase(Phosphotransferase) domain 1"/>
    <property type="match status" value="1"/>
</dbReference>
<feature type="binding site" evidence="5">
    <location>
        <position position="112"/>
    </location>
    <ligand>
        <name>ATP</name>
        <dbReference type="ChEBI" id="CHEBI:30616"/>
    </ligand>
</feature>
<dbReference type="PROSITE" id="PS00109">
    <property type="entry name" value="PROTEIN_KINASE_TYR"/>
    <property type="match status" value="1"/>
</dbReference>
<feature type="transmembrane region" description="Helical" evidence="6">
    <location>
        <begin position="342"/>
        <end position="365"/>
    </location>
</feature>
<keyword evidence="3 8" id="KW-0418">Kinase</keyword>
<evidence type="ECO:0000256" key="6">
    <source>
        <dbReference type="SAM" id="Phobius"/>
    </source>
</evidence>
<dbReference type="Pfam" id="PF00069">
    <property type="entry name" value="Pkinase"/>
    <property type="match status" value="1"/>
</dbReference>
<keyword evidence="6" id="KW-0472">Membrane</keyword>
<dbReference type="InterPro" id="IPR008266">
    <property type="entry name" value="Tyr_kinase_AS"/>
</dbReference>